<feature type="repeat" description="PPR" evidence="3">
    <location>
        <begin position="164"/>
        <end position="198"/>
    </location>
</feature>
<evidence type="ECO:0000256" key="2">
    <source>
        <dbReference type="ARBA" id="ARBA00022946"/>
    </source>
</evidence>
<dbReference type="PANTHER" id="PTHR47926">
    <property type="entry name" value="PENTATRICOPEPTIDE REPEAT-CONTAINING PROTEIN"/>
    <property type="match status" value="1"/>
</dbReference>
<sequence>MGTGKCGLRGFNCFLQCSGLGRSQMTTPWSAWSRPSGIQKLLLLVKQFMECVSRAVMILATMREAHLLACISGQVQSGKYDESFNLFREMCYFSRRPDSILIASLLSACASTATISCSKEIHCYAVRVGADTDTKVSSSLMDAYAKCGFAELGYLVFRQIPNKNSVMYNMVISNLGSHGFVMKAIEVHDEMVRDKLRPDGATFSALVAACCHAGLLDE</sequence>
<dbReference type="InterPro" id="IPR046960">
    <property type="entry name" value="PPR_At4g14850-like_plant"/>
</dbReference>
<dbReference type="Gene3D" id="1.25.40.10">
    <property type="entry name" value="Tetratricopeptide repeat domain"/>
    <property type="match status" value="1"/>
</dbReference>
<keyword evidence="1" id="KW-0677">Repeat</keyword>
<dbReference type="AlphaFoldDB" id="A0A453EVI8"/>
<dbReference type="EnsemblPlants" id="AET3Gv20483500.2">
    <property type="protein sequence ID" value="AET3Gv20483500.2"/>
    <property type="gene ID" value="AET3Gv20483500"/>
</dbReference>
<keyword evidence="5" id="KW-1185">Reference proteome</keyword>
<reference evidence="5" key="1">
    <citation type="journal article" date="2014" name="Science">
        <title>Ancient hybridizations among the ancestral genomes of bread wheat.</title>
        <authorList>
            <consortium name="International Wheat Genome Sequencing Consortium,"/>
            <person name="Marcussen T."/>
            <person name="Sandve S.R."/>
            <person name="Heier L."/>
            <person name="Spannagl M."/>
            <person name="Pfeifer M."/>
            <person name="Jakobsen K.S."/>
            <person name="Wulff B.B."/>
            <person name="Steuernagel B."/>
            <person name="Mayer K.F."/>
            <person name="Olsen O.A."/>
        </authorList>
    </citation>
    <scope>NUCLEOTIDE SEQUENCE [LARGE SCALE GENOMIC DNA]</scope>
    <source>
        <strain evidence="5">cv. AL8/78</strain>
    </source>
</reference>
<evidence type="ECO:0000256" key="3">
    <source>
        <dbReference type="PROSITE-ProRule" id="PRU00708"/>
    </source>
</evidence>
<dbReference type="Pfam" id="PF01535">
    <property type="entry name" value="PPR"/>
    <property type="match status" value="1"/>
</dbReference>
<dbReference type="InterPro" id="IPR011990">
    <property type="entry name" value="TPR-like_helical_dom_sf"/>
</dbReference>
<dbReference type="GO" id="GO:0009451">
    <property type="term" value="P:RNA modification"/>
    <property type="evidence" value="ECO:0007669"/>
    <property type="project" value="InterPro"/>
</dbReference>
<keyword evidence="2" id="KW-0809">Transit peptide</keyword>
<dbReference type="InterPro" id="IPR002885">
    <property type="entry name" value="PPR_rpt"/>
</dbReference>
<dbReference type="GO" id="GO:0003723">
    <property type="term" value="F:RNA binding"/>
    <property type="evidence" value="ECO:0007669"/>
    <property type="project" value="InterPro"/>
</dbReference>
<dbReference type="Pfam" id="PF13041">
    <property type="entry name" value="PPR_2"/>
    <property type="match status" value="1"/>
</dbReference>
<evidence type="ECO:0000313" key="5">
    <source>
        <dbReference type="Proteomes" id="UP000015105"/>
    </source>
</evidence>
<dbReference type="Gramene" id="AET3Gv20483500.2">
    <property type="protein sequence ID" value="AET3Gv20483500.2"/>
    <property type="gene ID" value="AET3Gv20483500"/>
</dbReference>
<reference evidence="4" key="4">
    <citation type="submission" date="2019-03" db="UniProtKB">
        <authorList>
            <consortium name="EnsemblPlants"/>
        </authorList>
    </citation>
    <scope>IDENTIFICATION</scope>
</reference>
<reference evidence="4" key="5">
    <citation type="journal article" date="2021" name="G3 (Bethesda)">
        <title>Aegilops tauschii genome assembly Aet v5.0 features greater sequence contiguity and improved annotation.</title>
        <authorList>
            <person name="Wang L."/>
            <person name="Zhu T."/>
            <person name="Rodriguez J.C."/>
            <person name="Deal K.R."/>
            <person name="Dubcovsky J."/>
            <person name="McGuire P.E."/>
            <person name="Lux T."/>
            <person name="Spannagl M."/>
            <person name="Mayer K.F.X."/>
            <person name="Baldrich P."/>
            <person name="Meyers B.C."/>
            <person name="Huo N."/>
            <person name="Gu Y.Q."/>
            <person name="Zhou H."/>
            <person name="Devos K.M."/>
            <person name="Bennetzen J.L."/>
            <person name="Unver T."/>
            <person name="Budak H."/>
            <person name="Gulick P.J."/>
            <person name="Galiba G."/>
            <person name="Kalapos B."/>
            <person name="Nelson D.R."/>
            <person name="Li P."/>
            <person name="You F.M."/>
            <person name="Luo M.C."/>
            <person name="Dvorak J."/>
        </authorList>
    </citation>
    <scope>NUCLEOTIDE SEQUENCE [LARGE SCALE GENOMIC DNA]</scope>
    <source>
        <strain evidence="4">cv. AL8/78</strain>
    </source>
</reference>
<proteinExistence type="predicted"/>
<evidence type="ECO:0000313" key="4">
    <source>
        <dbReference type="EnsemblPlants" id="AET3Gv20483500.2"/>
    </source>
</evidence>
<organism evidence="4 5">
    <name type="scientific">Aegilops tauschii subsp. strangulata</name>
    <name type="common">Goatgrass</name>
    <dbReference type="NCBI Taxonomy" id="200361"/>
    <lineage>
        <taxon>Eukaryota</taxon>
        <taxon>Viridiplantae</taxon>
        <taxon>Streptophyta</taxon>
        <taxon>Embryophyta</taxon>
        <taxon>Tracheophyta</taxon>
        <taxon>Spermatophyta</taxon>
        <taxon>Magnoliopsida</taxon>
        <taxon>Liliopsida</taxon>
        <taxon>Poales</taxon>
        <taxon>Poaceae</taxon>
        <taxon>BOP clade</taxon>
        <taxon>Pooideae</taxon>
        <taxon>Triticodae</taxon>
        <taxon>Triticeae</taxon>
        <taxon>Triticinae</taxon>
        <taxon>Aegilops</taxon>
    </lineage>
</organism>
<dbReference type="PROSITE" id="PS51375">
    <property type="entry name" value="PPR"/>
    <property type="match status" value="1"/>
</dbReference>
<name>A0A453EVI8_AEGTS</name>
<reference evidence="4" key="3">
    <citation type="journal article" date="2017" name="Nature">
        <title>Genome sequence of the progenitor of the wheat D genome Aegilops tauschii.</title>
        <authorList>
            <person name="Luo M.C."/>
            <person name="Gu Y.Q."/>
            <person name="Puiu D."/>
            <person name="Wang H."/>
            <person name="Twardziok S.O."/>
            <person name="Deal K.R."/>
            <person name="Huo N."/>
            <person name="Zhu T."/>
            <person name="Wang L."/>
            <person name="Wang Y."/>
            <person name="McGuire P.E."/>
            <person name="Liu S."/>
            <person name="Long H."/>
            <person name="Ramasamy R.K."/>
            <person name="Rodriguez J.C."/>
            <person name="Van S.L."/>
            <person name="Yuan L."/>
            <person name="Wang Z."/>
            <person name="Xia Z."/>
            <person name="Xiao L."/>
            <person name="Anderson O.D."/>
            <person name="Ouyang S."/>
            <person name="Liang Y."/>
            <person name="Zimin A.V."/>
            <person name="Pertea G."/>
            <person name="Qi P."/>
            <person name="Bennetzen J.L."/>
            <person name="Dai X."/>
            <person name="Dawson M.W."/>
            <person name="Muller H.G."/>
            <person name="Kugler K."/>
            <person name="Rivarola-Duarte L."/>
            <person name="Spannagl M."/>
            <person name="Mayer K.F.X."/>
            <person name="Lu F.H."/>
            <person name="Bevan M.W."/>
            <person name="Leroy P."/>
            <person name="Li P."/>
            <person name="You F.M."/>
            <person name="Sun Q."/>
            <person name="Liu Z."/>
            <person name="Lyons E."/>
            <person name="Wicker T."/>
            <person name="Salzberg S.L."/>
            <person name="Devos K.M."/>
            <person name="Dvorak J."/>
        </authorList>
    </citation>
    <scope>NUCLEOTIDE SEQUENCE [LARGE SCALE GENOMIC DNA]</scope>
    <source>
        <strain evidence="4">cv. AL8/78</strain>
    </source>
</reference>
<dbReference type="Proteomes" id="UP000015105">
    <property type="component" value="Chromosome 3D"/>
</dbReference>
<dbReference type="NCBIfam" id="TIGR00756">
    <property type="entry name" value="PPR"/>
    <property type="match status" value="1"/>
</dbReference>
<evidence type="ECO:0008006" key="6">
    <source>
        <dbReference type="Google" id="ProtNLM"/>
    </source>
</evidence>
<protein>
    <recommendedName>
        <fullName evidence="6">Pentatricopeptide repeat-containing protein</fullName>
    </recommendedName>
</protein>
<evidence type="ECO:0000256" key="1">
    <source>
        <dbReference type="ARBA" id="ARBA00022737"/>
    </source>
</evidence>
<reference evidence="5" key="2">
    <citation type="journal article" date="2017" name="Nat. Plants">
        <title>The Aegilops tauschii genome reveals multiple impacts of transposons.</title>
        <authorList>
            <person name="Zhao G."/>
            <person name="Zou C."/>
            <person name="Li K."/>
            <person name="Wang K."/>
            <person name="Li T."/>
            <person name="Gao L."/>
            <person name="Zhang X."/>
            <person name="Wang H."/>
            <person name="Yang Z."/>
            <person name="Liu X."/>
            <person name="Jiang W."/>
            <person name="Mao L."/>
            <person name="Kong X."/>
            <person name="Jiao Y."/>
            <person name="Jia J."/>
        </authorList>
    </citation>
    <scope>NUCLEOTIDE SEQUENCE [LARGE SCALE GENOMIC DNA]</scope>
    <source>
        <strain evidence="5">cv. AL8/78</strain>
    </source>
</reference>
<accession>A0A453EVI8</accession>